<proteinExistence type="inferred from homology"/>
<dbReference type="InterPro" id="IPR021120">
    <property type="entry name" value="KduI/IolB_isomerase"/>
</dbReference>
<sequence length="277" mass="31812">MEVRYSPDKNGFKKMTTDELRQSFLIESLFVKNEVPMVYSDIDRSITGSAVPAGKELTLTASKKEMAAEFFCERREVGVLNIGNKGKIILDGAEYTMNFRDALYIGRGTKEVKFLSDDPDKPAEFYFVSYPAHKEYPSKHIKYEDAIHRNLGSMESSNKRTIHQYILPEILPTCQLAMGLTELEEGCVWNTMPAHTHQRRSEVYMYFNLSEDDFVVHLIGDPKETRHLIIRDRQAVLSTSWSLHSGCGTRSYSFIWAMGGENQAFDDMDHIPMKELR</sequence>
<comment type="similarity">
    <text evidence="2 6">Belongs to the KduI family.</text>
</comment>
<dbReference type="CDD" id="cd20491">
    <property type="entry name" value="cupin_KduI_C"/>
    <property type="match status" value="1"/>
</dbReference>
<dbReference type="PANTHER" id="PTHR38461:SF1">
    <property type="entry name" value="4-DEOXY-L-THREO-5-HEXOSULOSE-URONATE KETOL-ISOMERASE"/>
    <property type="match status" value="1"/>
</dbReference>
<dbReference type="SUPFAM" id="SSF51182">
    <property type="entry name" value="RmlC-like cupins"/>
    <property type="match status" value="1"/>
</dbReference>
<dbReference type="GO" id="GO:0019698">
    <property type="term" value="P:D-galacturonate catabolic process"/>
    <property type="evidence" value="ECO:0007669"/>
    <property type="project" value="TreeGrafter"/>
</dbReference>
<dbReference type="STRING" id="1191523.MROS_2335"/>
<dbReference type="GO" id="GO:0042840">
    <property type="term" value="P:D-glucuronate catabolic process"/>
    <property type="evidence" value="ECO:0007669"/>
    <property type="project" value="TreeGrafter"/>
</dbReference>
<feature type="binding site" evidence="6">
    <location>
        <position position="195"/>
    </location>
    <ligand>
        <name>Zn(2+)</name>
        <dbReference type="ChEBI" id="CHEBI:29105"/>
    </ligand>
</feature>
<name>I6Z8T4_MELRP</name>
<evidence type="ECO:0000256" key="1">
    <source>
        <dbReference type="ARBA" id="ARBA00000552"/>
    </source>
</evidence>
<keyword evidence="8" id="KW-1185">Reference proteome</keyword>
<evidence type="ECO:0000313" key="8">
    <source>
        <dbReference type="Proteomes" id="UP000009011"/>
    </source>
</evidence>
<dbReference type="OrthoDB" id="9770644at2"/>
<dbReference type="HAMAP" id="MF_00687">
    <property type="entry name" value="KduI"/>
    <property type="match status" value="1"/>
</dbReference>
<dbReference type="AlphaFoldDB" id="I6Z8T4"/>
<evidence type="ECO:0000256" key="4">
    <source>
        <dbReference type="ARBA" id="ARBA00022833"/>
    </source>
</evidence>
<feature type="binding site" evidence="6">
    <location>
        <position position="197"/>
    </location>
    <ligand>
        <name>Zn(2+)</name>
        <dbReference type="ChEBI" id="CHEBI:29105"/>
    </ligand>
</feature>
<dbReference type="NCBIfam" id="NF002091">
    <property type="entry name" value="PRK00924.1"/>
    <property type="match status" value="1"/>
</dbReference>
<comment type="pathway">
    <text evidence="6">Glycan metabolism; pectin degradation; 2-dehydro-3-deoxy-D-gluconate from pectin: step 4/5.</text>
</comment>
<dbReference type="Gene3D" id="2.60.120.520">
    <property type="entry name" value="pectin degrading enzyme 5-keto 4- deoxyuronate isomerase, domain 1"/>
    <property type="match status" value="1"/>
</dbReference>
<dbReference type="GO" id="GO:0045490">
    <property type="term" value="P:pectin catabolic process"/>
    <property type="evidence" value="ECO:0007669"/>
    <property type="project" value="UniProtKB-UniRule"/>
</dbReference>
<evidence type="ECO:0000256" key="6">
    <source>
        <dbReference type="HAMAP-Rule" id="MF_00687"/>
    </source>
</evidence>
<dbReference type="KEGG" id="mro:MROS_2335"/>
<protein>
    <recommendedName>
        <fullName evidence="6">4-deoxy-L-threo-5-hexosulose-uronate ketol-isomerase</fullName>
        <ecNumber evidence="6">5.3.1.17</ecNumber>
    </recommendedName>
    <alternativeName>
        <fullName evidence="6">5-keto-4-deoxyuronate isomerase</fullName>
    </alternativeName>
    <alternativeName>
        <fullName evidence="6">DKI isomerase</fullName>
    </alternativeName>
</protein>
<dbReference type="eggNOG" id="COG3717">
    <property type="taxonomic scope" value="Bacteria"/>
</dbReference>
<dbReference type="PATRIC" id="fig|1191523.3.peg.2465"/>
<comment type="function">
    <text evidence="6">Catalyzes the isomerization of 5-dehydro-4-deoxy-D-glucuronate to 3-deoxy-D-glycero-2,5-hexodiulosonate.</text>
</comment>
<dbReference type="RefSeq" id="WP_014856995.1">
    <property type="nucleotide sequence ID" value="NC_018178.1"/>
</dbReference>
<comment type="cofactor">
    <cofactor evidence="6">
        <name>Zn(2+)</name>
        <dbReference type="ChEBI" id="CHEBI:29105"/>
    </cofactor>
    <text evidence="6">Binds 1 zinc ion per subunit.</text>
</comment>
<keyword evidence="5 6" id="KW-0413">Isomerase</keyword>
<evidence type="ECO:0000256" key="2">
    <source>
        <dbReference type="ARBA" id="ARBA00008086"/>
    </source>
</evidence>
<dbReference type="InterPro" id="IPR027449">
    <property type="entry name" value="KduI_N"/>
</dbReference>
<accession>I6Z8T4</accession>
<organism evidence="7 8">
    <name type="scientific">Melioribacter roseus (strain DSM 23840 / JCM 17771 / VKM B-2668 / P3M-2)</name>
    <dbReference type="NCBI Taxonomy" id="1191523"/>
    <lineage>
        <taxon>Bacteria</taxon>
        <taxon>Pseudomonadati</taxon>
        <taxon>Ignavibacteriota</taxon>
        <taxon>Ignavibacteria</taxon>
        <taxon>Ignavibacteriales</taxon>
        <taxon>Melioribacteraceae</taxon>
        <taxon>Melioribacter</taxon>
    </lineage>
</organism>
<comment type="catalytic activity">
    <reaction evidence="1 6">
        <text>5-dehydro-4-deoxy-D-glucuronate = 3-deoxy-D-glycero-2,5-hexodiulosonate</text>
        <dbReference type="Rhea" id="RHEA:23896"/>
        <dbReference type="ChEBI" id="CHEBI:17117"/>
        <dbReference type="ChEBI" id="CHEBI:29071"/>
        <dbReference type="EC" id="5.3.1.17"/>
    </reaction>
</comment>
<gene>
    <name evidence="6" type="primary">kduI</name>
    <name evidence="7" type="ordered locus">MROS_2335</name>
</gene>
<keyword evidence="3 6" id="KW-0479">Metal-binding</keyword>
<dbReference type="InterPro" id="IPR011051">
    <property type="entry name" value="RmlC_Cupin_sf"/>
</dbReference>
<dbReference type="GO" id="GO:0008697">
    <property type="term" value="F:4-deoxy-L-threo-5-hexosulose-uronate ketol-isomerase activity"/>
    <property type="evidence" value="ECO:0007669"/>
    <property type="project" value="UniProtKB-UniRule"/>
</dbReference>
<dbReference type="InterPro" id="IPR014710">
    <property type="entry name" value="RmlC-like_jellyroll"/>
</dbReference>
<reference evidence="7 8" key="1">
    <citation type="journal article" date="2013" name="PLoS ONE">
        <title>Genomic analysis of Melioribacter roseus, facultatively anaerobic organotrophic bacterium representing a novel deep lineage within Bacteriodetes/Chlorobi group.</title>
        <authorList>
            <person name="Kadnikov V.V."/>
            <person name="Mardanov A.V."/>
            <person name="Podosokorskaya O.A."/>
            <person name="Gavrilov S.N."/>
            <person name="Kublanov I.V."/>
            <person name="Beletsky A.V."/>
            <person name="Bonch-Osmolovskaya E.A."/>
            <person name="Ravin N.V."/>
        </authorList>
    </citation>
    <scope>NUCLEOTIDE SEQUENCE [LARGE SCALE GENOMIC DNA]</scope>
    <source>
        <strain evidence="8">JCM 17771 / P3M-2</strain>
    </source>
</reference>
<evidence type="ECO:0000313" key="7">
    <source>
        <dbReference type="EMBL" id="AFN75565.1"/>
    </source>
</evidence>
<feature type="binding site" evidence="6">
    <location>
        <position position="244"/>
    </location>
    <ligand>
        <name>Zn(2+)</name>
        <dbReference type="ChEBI" id="CHEBI:29105"/>
    </ligand>
</feature>
<dbReference type="Gene3D" id="2.60.120.10">
    <property type="entry name" value="Jelly Rolls"/>
    <property type="match status" value="1"/>
</dbReference>
<dbReference type="CDD" id="cd20294">
    <property type="entry name" value="cupin_KduI_N"/>
    <property type="match status" value="1"/>
</dbReference>
<dbReference type="Proteomes" id="UP000009011">
    <property type="component" value="Chromosome"/>
</dbReference>
<evidence type="ECO:0000256" key="3">
    <source>
        <dbReference type="ARBA" id="ARBA00022723"/>
    </source>
</evidence>
<dbReference type="Pfam" id="PF04962">
    <property type="entry name" value="KduI"/>
    <property type="match status" value="1"/>
</dbReference>
<feature type="binding site" evidence="6">
    <location>
        <position position="202"/>
    </location>
    <ligand>
        <name>Zn(2+)</name>
        <dbReference type="ChEBI" id="CHEBI:29105"/>
    </ligand>
</feature>
<dbReference type="InterPro" id="IPR007045">
    <property type="entry name" value="KduI"/>
</dbReference>
<dbReference type="EMBL" id="CP003557">
    <property type="protein sequence ID" value="AFN75565.1"/>
    <property type="molecule type" value="Genomic_DNA"/>
</dbReference>
<keyword evidence="4 6" id="KW-0862">Zinc</keyword>
<evidence type="ECO:0000256" key="5">
    <source>
        <dbReference type="ARBA" id="ARBA00023235"/>
    </source>
</evidence>
<dbReference type="PANTHER" id="PTHR38461">
    <property type="entry name" value="4-DEOXY-L-THREO-5-HEXOSULOSE-URONATE KETOL-ISOMERASE"/>
    <property type="match status" value="1"/>
</dbReference>
<dbReference type="GO" id="GO:0008270">
    <property type="term" value="F:zinc ion binding"/>
    <property type="evidence" value="ECO:0007669"/>
    <property type="project" value="UniProtKB-UniRule"/>
</dbReference>
<dbReference type="HOGENOM" id="CLU_062609_0_0_10"/>
<dbReference type="PIRSF" id="PIRSF006625">
    <property type="entry name" value="KduI"/>
    <property type="match status" value="1"/>
</dbReference>
<dbReference type="EC" id="5.3.1.17" evidence="6"/>
<dbReference type="UniPathway" id="UPA00545">
    <property type="reaction ID" value="UER00826"/>
</dbReference>